<dbReference type="FunFam" id="3.30.565.10:FF:000006">
    <property type="entry name" value="Sensor histidine kinase WalK"/>
    <property type="match status" value="1"/>
</dbReference>
<dbReference type="InterPro" id="IPR036097">
    <property type="entry name" value="HisK_dim/P_sf"/>
</dbReference>
<evidence type="ECO:0000256" key="7">
    <source>
        <dbReference type="ARBA" id="ARBA00022777"/>
    </source>
</evidence>
<evidence type="ECO:0000259" key="12">
    <source>
        <dbReference type="PROSITE" id="PS50885"/>
    </source>
</evidence>
<dbReference type="SUPFAM" id="SSF158472">
    <property type="entry name" value="HAMP domain-like"/>
    <property type="match status" value="1"/>
</dbReference>
<evidence type="ECO:0000256" key="3">
    <source>
        <dbReference type="ARBA" id="ARBA00012438"/>
    </source>
</evidence>
<dbReference type="InterPro" id="IPR003661">
    <property type="entry name" value="HisK_dim/P_dom"/>
</dbReference>
<organism evidence="13 14">
    <name type="scientific">Actinoplanes aureus</name>
    <dbReference type="NCBI Taxonomy" id="2792083"/>
    <lineage>
        <taxon>Bacteria</taxon>
        <taxon>Bacillati</taxon>
        <taxon>Actinomycetota</taxon>
        <taxon>Actinomycetes</taxon>
        <taxon>Micromonosporales</taxon>
        <taxon>Micromonosporaceae</taxon>
        <taxon>Actinoplanes</taxon>
    </lineage>
</organism>
<dbReference type="SMART" id="SM00388">
    <property type="entry name" value="HisKA"/>
    <property type="match status" value="1"/>
</dbReference>
<dbReference type="PRINTS" id="PR00344">
    <property type="entry name" value="BCTRLSENSOR"/>
</dbReference>
<evidence type="ECO:0000313" key="14">
    <source>
        <dbReference type="Proteomes" id="UP000598146"/>
    </source>
</evidence>
<dbReference type="EC" id="2.7.13.3" evidence="3"/>
<dbReference type="Pfam" id="PF00512">
    <property type="entry name" value="HisKA"/>
    <property type="match status" value="1"/>
</dbReference>
<keyword evidence="6" id="KW-0812">Transmembrane</keyword>
<dbReference type="Proteomes" id="UP000598146">
    <property type="component" value="Unassembled WGS sequence"/>
</dbReference>
<dbReference type="InterPro" id="IPR050428">
    <property type="entry name" value="TCS_sensor_his_kinase"/>
</dbReference>
<dbReference type="InterPro" id="IPR003594">
    <property type="entry name" value="HATPase_dom"/>
</dbReference>
<evidence type="ECO:0000313" key="13">
    <source>
        <dbReference type="EMBL" id="MBG0562225.1"/>
    </source>
</evidence>
<dbReference type="InterPro" id="IPR003660">
    <property type="entry name" value="HAMP_dom"/>
</dbReference>
<dbReference type="Pfam" id="PF00672">
    <property type="entry name" value="HAMP"/>
    <property type="match status" value="1"/>
</dbReference>
<dbReference type="PANTHER" id="PTHR45436">
    <property type="entry name" value="SENSOR HISTIDINE KINASE YKOH"/>
    <property type="match status" value="1"/>
</dbReference>
<keyword evidence="9" id="KW-0902">Two-component regulatory system</keyword>
<evidence type="ECO:0000259" key="11">
    <source>
        <dbReference type="PROSITE" id="PS50109"/>
    </source>
</evidence>
<keyword evidence="8" id="KW-1133">Transmembrane helix</keyword>
<dbReference type="PROSITE" id="PS50109">
    <property type="entry name" value="HIS_KIN"/>
    <property type="match status" value="1"/>
</dbReference>
<dbReference type="InterPro" id="IPR005467">
    <property type="entry name" value="His_kinase_dom"/>
</dbReference>
<dbReference type="SMART" id="SM00387">
    <property type="entry name" value="HATPase_c"/>
    <property type="match status" value="1"/>
</dbReference>
<feature type="domain" description="HAMP" evidence="12">
    <location>
        <begin position="318"/>
        <end position="370"/>
    </location>
</feature>
<dbReference type="SUPFAM" id="SSF55874">
    <property type="entry name" value="ATPase domain of HSP90 chaperone/DNA topoisomerase II/histidine kinase"/>
    <property type="match status" value="1"/>
</dbReference>
<dbReference type="PANTHER" id="PTHR45436:SF5">
    <property type="entry name" value="SENSOR HISTIDINE KINASE TRCS"/>
    <property type="match status" value="1"/>
</dbReference>
<dbReference type="GO" id="GO:0005886">
    <property type="term" value="C:plasma membrane"/>
    <property type="evidence" value="ECO:0007669"/>
    <property type="project" value="UniProtKB-SubCell"/>
</dbReference>
<dbReference type="SMART" id="SM00304">
    <property type="entry name" value="HAMP"/>
    <property type="match status" value="1"/>
</dbReference>
<comment type="catalytic activity">
    <reaction evidence="1">
        <text>ATP + protein L-histidine = ADP + protein N-phospho-L-histidine.</text>
        <dbReference type="EC" id="2.7.13.3"/>
    </reaction>
</comment>
<dbReference type="Gene3D" id="3.30.565.10">
    <property type="entry name" value="Histidine kinase-like ATPase, C-terminal domain"/>
    <property type="match status" value="1"/>
</dbReference>
<dbReference type="InterPro" id="IPR036890">
    <property type="entry name" value="HATPase_C_sf"/>
</dbReference>
<dbReference type="Gene3D" id="6.10.340.10">
    <property type="match status" value="1"/>
</dbReference>
<evidence type="ECO:0000256" key="10">
    <source>
        <dbReference type="ARBA" id="ARBA00023136"/>
    </source>
</evidence>
<dbReference type="SUPFAM" id="SSF47384">
    <property type="entry name" value="Homodimeric domain of signal transducing histidine kinase"/>
    <property type="match status" value="1"/>
</dbReference>
<keyword evidence="5" id="KW-0808">Transferase</keyword>
<name>A0A931CC73_9ACTN</name>
<feature type="domain" description="Histidine kinase" evidence="11">
    <location>
        <begin position="378"/>
        <end position="592"/>
    </location>
</feature>
<keyword evidence="10" id="KW-0472">Membrane</keyword>
<dbReference type="RefSeq" id="WP_196414027.1">
    <property type="nucleotide sequence ID" value="NZ_JADQTO010000005.1"/>
</dbReference>
<dbReference type="AlphaFoldDB" id="A0A931CC73"/>
<dbReference type="InterPro" id="IPR004358">
    <property type="entry name" value="Sig_transdc_His_kin-like_C"/>
</dbReference>
<dbReference type="CDD" id="cd06225">
    <property type="entry name" value="HAMP"/>
    <property type="match status" value="1"/>
</dbReference>
<evidence type="ECO:0000256" key="2">
    <source>
        <dbReference type="ARBA" id="ARBA00004236"/>
    </source>
</evidence>
<dbReference type="GO" id="GO:0000155">
    <property type="term" value="F:phosphorelay sensor kinase activity"/>
    <property type="evidence" value="ECO:0007669"/>
    <property type="project" value="InterPro"/>
</dbReference>
<accession>A0A931CC73</accession>
<evidence type="ECO:0000256" key="6">
    <source>
        <dbReference type="ARBA" id="ARBA00022692"/>
    </source>
</evidence>
<keyword evidence="7" id="KW-0418">Kinase</keyword>
<reference evidence="13" key="1">
    <citation type="submission" date="2020-11" db="EMBL/GenBank/DDBJ databases">
        <title>Isolation and identification of active actinomycetes.</title>
        <authorList>
            <person name="Sun X."/>
        </authorList>
    </citation>
    <scope>NUCLEOTIDE SEQUENCE</scope>
    <source>
        <strain evidence="13">NEAU-A11</strain>
    </source>
</reference>
<comment type="caution">
    <text evidence="13">The sequence shown here is derived from an EMBL/GenBank/DDBJ whole genome shotgun (WGS) entry which is preliminary data.</text>
</comment>
<evidence type="ECO:0000256" key="4">
    <source>
        <dbReference type="ARBA" id="ARBA00022553"/>
    </source>
</evidence>
<dbReference type="CDD" id="cd00082">
    <property type="entry name" value="HisKA"/>
    <property type="match status" value="1"/>
</dbReference>
<sequence>MSFRLRIFLLVLVVAGTAISATAWLTLSLTSREVIRAEQAREQHQAEVIAEIRRFGVRNGRWPGVDRVVADQAVATRLHIRVVADDGEVLADSDTIEGRTAGPVQLLPQAVDPIPHLDQRIRELAARRAKWVPGADPSAELARANGKPLSEKAAGPRPALPRDLFGVIPAAGAFTEPAAQAFHQVVRYRTALATVRCAADSGLGEPALALDTSPYLSEQQRAAAPGCLRAATSKVLADEPWLEMAWTELSQCRAGHPVYADCLGARFVSAASSTTAVPVEVYFGARQGTGLDGLQQPALIGAAALLVVAALGTAWIARRVSRPVRLLTGASLQLATGRLDVRVPAGGQDELARLSASFNAMAEALQRSEERQRRLIADVAHEMRTPLSNLRGYLEGLADGVIEPSPELFASLHEETLLQRRILDDLQVLALAEAGDLAYSPVPLDLAELAETAATAHRAVAAAAGVDLVVDAPERVRIEADPDRTRQVLGNLLSNAIRYTDAGGRVELRVTRDAHAAILTVRDTGVGMTAEEVARAFDRFWRADPARQRATGGSGLGLTIARRIVADQGGTLEAASTPGLGTTFTVRFPATPADAAATLSGVFSRRARREMNGR</sequence>
<evidence type="ECO:0000256" key="9">
    <source>
        <dbReference type="ARBA" id="ARBA00023012"/>
    </source>
</evidence>
<keyword evidence="14" id="KW-1185">Reference proteome</keyword>
<keyword evidence="4" id="KW-0597">Phosphoprotein</keyword>
<comment type="subcellular location">
    <subcellularLocation>
        <location evidence="2">Cell membrane</location>
    </subcellularLocation>
</comment>
<evidence type="ECO:0000256" key="1">
    <source>
        <dbReference type="ARBA" id="ARBA00000085"/>
    </source>
</evidence>
<gene>
    <name evidence="13" type="ORF">I4J89_12190</name>
</gene>
<dbReference type="PROSITE" id="PS50885">
    <property type="entry name" value="HAMP"/>
    <property type="match status" value="1"/>
</dbReference>
<dbReference type="Pfam" id="PF02518">
    <property type="entry name" value="HATPase_c"/>
    <property type="match status" value="1"/>
</dbReference>
<evidence type="ECO:0000256" key="8">
    <source>
        <dbReference type="ARBA" id="ARBA00022989"/>
    </source>
</evidence>
<evidence type="ECO:0000256" key="5">
    <source>
        <dbReference type="ARBA" id="ARBA00022679"/>
    </source>
</evidence>
<proteinExistence type="predicted"/>
<dbReference type="Gene3D" id="1.10.287.130">
    <property type="match status" value="1"/>
</dbReference>
<dbReference type="EMBL" id="JADQTO010000005">
    <property type="protein sequence ID" value="MBG0562225.1"/>
    <property type="molecule type" value="Genomic_DNA"/>
</dbReference>
<protein>
    <recommendedName>
        <fullName evidence="3">histidine kinase</fullName>
        <ecNumber evidence="3">2.7.13.3</ecNumber>
    </recommendedName>
</protein>